<sequence>MDTSTQYRKRRQKKACDTCRRRKVRCDIASKGRVPCSVCEKSRLECRSTAQWALPKRASRIQAQSGNATSQIGLREAHGPRGQDPEGETDTRRRPPHTTSNWARNDGPMEIGNSETISVFPVGGYPPGSNVGSTENRQSDELARNGLARFFKHGIGSGIWAVFDAMEHFRVAYVGTAVSNLAHLVSLRRTLPRPTSAGSFSNVDRTATSDDSPSVSNDNQSPFSLRTSPMTSNPAVQLDGQSLHYPYPPIRPITKWKPDSTAWGLSSVENLTADLSAFPGREVRDALVDAYFQYIHPSFPVISKPEFMTRYWSTENPPPLLIFQAVLLAGAHACSHPLVASNRNVVKSVLFRRANTLLHLRHETDRLYLMQAALLFTWYIGDGDTVSAGPYFWTGYAMRIGCGMGVHRNNAALPLKERLFYKRSWWSAFTCEVFSSLETGRPCSVRAEDFDQSLLTEDDLTEQFDGTPKAQPDDVPLEYHLHIINLAIIALDVLSLSAPSRKATLELDVIDNRLALWCLEAGISSSAEDAMWPSLLRMHYNIVLLHLHRSVPCNPTSDKIRTNAAESIVSALERLVVLEGLGHCQFTAVGGITAAGIQITAELGRAFTNNTALVAINALGRLRRTIRCAKELSHFWPNADAVYQVFSELHTEYEIYVTQGLQGESVRTISSQPDWSLLFADFPSLDFDLFGPSQPWMSQRPWDEPYDINM</sequence>
<feature type="region of interest" description="Disordered" evidence="7">
    <location>
        <begin position="195"/>
        <end position="240"/>
    </location>
</feature>
<evidence type="ECO:0000259" key="8">
    <source>
        <dbReference type="PROSITE" id="PS50048"/>
    </source>
</evidence>
<dbReference type="InterPro" id="IPR036864">
    <property type="entry name" value="Zn2-C6_fun-type_DNA-bd_sf"/>
</dbReference>
<dbReference type="Pfam" id="PF00172">
    <property type="entry name" value="Zn_clus"/>
    <property type="match status" value="1"/>
</dbReference>
<keyword evidence="6" id="KW-0539">Nucleus</keyword>
<dbReference type="SUPFAM" id="SSF57701">
    <property type="entry name" value="Zn2/Cys6 DNA-binding domain"/>
    <property type="match status" value="1"/>
</dbReference>
<dbReference type="GO" id="GO:0008270">
    <property type="term" value="F:zinc ion binding"/>
    <property type="evidence" value="ECO:0007669"/>
    <property type="project" value="InterPro"/>
</dbReference>
<dbReference type="SMART" id="SM00066">
    <property type="entry name" value="GAL4"/>
    <property type="match status" value="1"/>
</dbReference>
<dbReference type="PANTHER" id="PTHR47171:SF3">
    <property type="entry name" value="FARA-RELATED"/>
    <property type="match status" value="1"/>
</dbReference>
<evidence type="ECO:0000256" key="5">
    <source>
        <dbReference type="ARBA" id="ARBA00023163"/>
    </source>
</evidence>
<evidence type="ECO:0000256" key="3">
    <source>
        <dbReference type="ARBA" id="ARBA00023015"/>
    </source>
</evidence>
<comment type="caution">
    <text evidence="9">The sequence shown here is derived from an EMBL/GenBank/DDBJ whole genome shotgun (WGS) entry which is preliminary data.</text>
</comment>
<dbReference type="GO" id="GO:0003677">
    <property type="term" value="F:DNA binding"/>
    <property type="evidence" value="ECO:0007669"/>
    <property type="project" value="UniProtKB-KW"/>
</dbReference>
<dbReference type="GO" id="GO:0000981">
    <property type="term" value="F:DNA-binding transcription factor activity, RNA polymerase II-specific"/>
    <property type="evidence" value="ECO:0007669"/>
    <property type="project" value="InterPro"/>
</dbReference>
<dbReference type="PROSITE" id="PS00463">
    <property type="entry name" value="ZN2_CY6_FUNGAL_1"/>
    <property type="match status" value="1"/>
</dbReference>
<protein>
    <recommendedName>
        <fullName evidence="8">Zn(2)-C6 fungal-type domain-containing protein</fullName>
    </recommendedName>
</protein>
<feature type="compositionally biased region" description="Basic and acidic residues" evidence="7">
    <location>
        <begin position="75"/>
        <end position="93"/>
    </location>
</feature>
<keyword evidence="10" id="KW-1185">Reference proteome</keyword>
<evidence type="ECO:0000256" key="4">
    <source>
        <dbReference type="ARBA" id="ARBA00023125"/>
    </source>
</evidence>
<proteinExistence type="predicted"/>
<gene>
    <name evidence="9" type="ORF">JX265_008748</name>
</gene>
<dbReference type="CDD" id="cd12148">
    <property type="entry name" value="fungal_TF_MHR"/>
    <property type="match status" value="1"/>
</dbReference>
<evidence type="ECO:0000313" key="9">
    <source>
        <dbReference type="EMBL" id="KAI1863531.1"/>
    </source>
</evidence>
<organism evidence="9 10">
    <name type="scientific">Neoarthrinium moseri</name>
    <dbReference type="NCBI Taxonomy" id="1658444"/>
    <lineage>
        <taxon>Eukaryota</taxon>
        <taxon>Fungi</taxon>
        <taxon>Dikarya</taxon>
        <taxon>Ascomycota</taxon>
        <taxon>Pezizomycotina</taxon>
        <taxon>Sordariomycetes</taxon>
        <taxon>Xylariomycetidae</taxon>
        <taxon>Amphisphaeriales</taxon>
        <taxon>Apiosporaceae</taxon>
        <taxon>Neoarthrinium</taxon>
    </lineage>
</organism>
<dbReference type="EMBL" id="JAFIMR010000025">
    <property type="protein sequence ID" value="KAI1863531.1"/>
    <property type="molecule type" value="Genomic_DNA"/>
</dbReference>
<feature type="compositionally biased region" description="Polar residues" evidence="7">
    <location>
        <begin position="61"/>
        <end position="72"/>
    </location>
</feature>
<feature type="region of interest" description="Disordered" evidence="7">
    <location>
        <begin position="55"/>
        <end position="120"/>
    </location>
</feature>
<accession>A0A9P9WHE8</accession>
<evidence type="ECO:0000256" key="1">
    <source>
        <dbReference type="ARBA" id="ARBA00022723"/>
    </source>
</evidence>
<evidence type="ECO:0000256" key="7">
    <source>
        <dbReference type="SAM" id="MobiDB-lite"/>
    </source>
</evidence>
<keyword evidence="4" id="KW-0238">DNA-binding</keyword>
<feature type="domain" description="Zn(2)-C6 fungal-type" evidence="8">
    <location>
        <begin position="15"/>
        <end position="48"/>
    </location>
</feature>
<dbReference type="InterPro" id="IPR007219">
    <property type="entry name" value="XnlR_reg_dom"/>
</dbReference>
<dbReference type="AlphaFoldDB" id="A0A9P9WHE8"/>
<keyword evidence="2" id="KW-0862">Zinc</keyword>
<keyword evidence="1" id="KW-0479">Metal-binding</keyword>
<dbReference type="Gene3D" id="4.10.240.10">
    <property type="entry name" value="Zn(2)-C6 fungal-type DNA-binding domain"/>
    <property type="match status" value="1"/>
</dbReference>
<dbReference type="InterPro" id="IPR001138">
    <property type="entry name" value="Zn2Cys6_DnaBD"/>
</dbReference>
<dbReference type="CDD" id="cd00067">
    <property type="entry name" value="GAL4"/>
    <property type="match status" value="1"/>
</dbReference>
<dbReference type="Pfam" id="PF04082">
    <property type="entry name" value="Fungal_trans"/>
    <property type="match status" value="1"/>
</dbReference>
<evidence type="ECO:0000256" key="6">
    <source>
        <dbReference type="ARBA" id="ARBA00023242"/>
    </source>
</evidence>
<dbReference type="InterPro" id="IPR052073">
    <property type="entry name" value="Amide_Lactam_Regulators"/>
</dbReference>
<dbReference type="Proteomes" id="UP000829685">
    <property type="component" value="Unassembled WGS sequence"/>
</dbReference>
<dbReference type="PROSITE" id="PS50048">
    <property type="entry name" value="ZN2_CY6_FUNGAL_2"/>
    <property type="match status" value="1"/>
</dbReference>
<feature type="compositionally biased region" description="Polar residues" evidence="7">
    <location>
        <begin position="196"/>
        <end position="235"/>
    </location>
</feature>
<evidence type="ECO:0000313" key="10">
    <source>
        <dbReference type="Proteomes" id="UP000829685"/>
    </source>
</evidence>
<keyword evidence="3" id="KW-0805">Transcription regulation</keyword>
<reference evidence="9" key="1">
    <citation type="submission" date="2021-03" db="EMBL/GenBank/DDBJ databases">
        <title>Revisited historic fungal species revealed as producer of novel bioactive compounds through whole genome sequencing and comparative genomics.</title>
        <authorList>
            <person name="Vignolle G.A."/>
            <person name="Hochenegger N."/>
            <person name="Mach R.L."/>
            <person name="Mach-Aigner A.R."/>
            <person name="Javad Rahimi M."/>
            <person name="Salim K.A."/>
            <person name="Chan C.M."/>
            <person name="Lim L.B.L."/>
            <person name="Cai F."/>
            <person name="Druzhinina I.S."/>
            <person name="U'Ren J.M."/>
            <person name="Derntl C."/>
        </authorList>
    </citation>
    <scope>NUCLEOTIDE SEQUENCE</scope>
    <source>
        <strain evidence="9">TUCIM 5799</strain>
    </source>
</reference>
<name>A0A9P9WHE8_9PEZI</name>
<evidence type="ECO:0000256" key="2">
    <source>
        <dbReference type="ARBA" id="ARBA00022833"/>
    </source>
</evidence>
<dbReference type="GO" id="GO:0006351">
    <property type="term" value="P:DNA-templated transcription"/>
    <property type="evidence" value="ECO:0007669"/>
    <property type="project" value="InterPro"/>
</dbReference>
<dbReference type="SMART" id="SM00906">
    <property type="entry name" value="Fungal_trans"/>
    <property type="match status" value="1"/>
</dbReference>
<keyword evidence="5" id="KW-0804">Transcription</keyword>
<dbReference type="PANTHER" id="PTHR47171">
    <property type="entry name" value="FARA-RELATED"/>
    <property type="match status" value="1"/>
</dbReference>